<protein>
    <submittedName>
        <fullName evidence="1">Cytochrome C</fullName>
    </submittedName>
</protein>
<evidence type="ECO:0000313" key="2">
    <source>
        <dbReference type="Proteomes" id="UP000075755"/>
    </source>
</evidence>
<evidence type="ECO:0000313" key="1">
    <source>
        <dbReference type="EMBL" id="AMS42133.1"/>
    </source>
</evidence>
<gene>
    <name evidence="1" type="ORF">AA2016_3211</name>
</gene>
<dbReference type="EMBL" id="CP015005">
    <property type="protein sequence ID" value="AMS42133.1"/>
    <property type="molecule type" value="Genomic_DNA"/>
</dbReference>
<sequence>MPVWGQQFLLSDKRLYGPDDGPVVTQERIHELATFIESLQR</sequence>
<reference evidence="1 2" key="1">
    <citation type="submission" date="2016-03" db="EMBL/GenBank/DDBJ databases">
        <title>Complete genome of Aminobacter aminovorans KCTC 2477.</title>
        <authorList>
            <person name="Kim K.M."/>
        </authorList>
    </citation>
    <scope>NUCLEOTIDE SEQUENCE [LARGE SCALE GENOMIC DNA]</scope>
    <source>
        <strain evidence="1 2">KCTC 2477</strain>
    </source>
</reference>
<organism evidence="1 2">
    <name type="scientific">Aminobacter aminovorans</name>
    <name type="common">Chelatobacter heintzii</name>
    <dbReference type="NCBI Taxonomy" id="83263"/>
    <lineage>
        <taxon>Bacteria</taxon>
        <taxon>Pseudomonadati</taxon>
        <taxon>Pseudomonadota</taxon>
        <taxon>Alphaproteobacteria</taxon>
        <taxon>Hyphomicrobiales</taxon>
        <taxon>Phyllobacteriaceae</taxon>
        <taxon>Aminobacter</taxon>
    </lineage>
</organism>
<proteinExistence type="predicted"/>
<name>A0AAC9ARI8_AMIAI</name>
<dbReference type="AlphaFoldDB" id="A0AAC9ARI8"/>
<dbReference type="Proteomes" id="UP000075755">
    <property type="component" value="Chromosome"/>
</dbReference>
<dbReference type="KEGG" id="aak:AA2016_3211"/>
<accession>A0AAC9ARI8</accession>